<name>A0A059FEF3_9PROT</name>
<dbReference type="OrthoDB" id="3806873at2"/>
<dbReference type="AlphaFoldDB" id="A0A059FEF3"/>
<reference evidence="2 3" key="1">
    <citation type="journal article" date="2014" name="Antonie Van Leeuwenhoek">
        <title>Hyphomonas beringensis sp. nov. and Hyphomonas chukchiensis sp. nov., isolated from surface seawater of the Bering Sea and Chukchi Sea.</title>
        <authorList>
            <person name="Li C."/>
            <person name="Lai Q."/>
            <person name="Li G."/>
            <person name="Dong C."/>
            <person name="Wang J."/>
            <person name="Liao Y."/>
            <person name="Shao Z."/>
        </authorList>
    </citation>
    <scope>NUCLEOTIDE SEQUENCE [LARGE SCALE GENOMIC DNA]</scope>
    <source>
        <strain evidence="2 3">MHS-2</strain>
    </source>
</reference>
<dbReference type="STRING" id="1280950.HJO_15314"/>
<dbReference type="Gene3D" id="3.90.1200.10">
    <property type="match status" value="1"/>
</dbReference>
<dbReference type="InterPro" id="IPR051678">
    <property type="entry name" value="AGP_Transferase"/>
</dbReference>
<dbReference type="InterPro" id="IPR011009">
    <property type="entry name" value="Kinase-like_dom_sf"/>
</dbReference>
<dbReference type="Pfam" id="PF01636">
    <property type="entry name" value="APH"/>
    <property type="match status" value="1"/>
</dbReference>
<evidence type="ECO:0000259" key="1">
    <source>
        <dbReference type="Pfam" id="PF01636"/>
    </source>
</evidence>
<dbReference type="PANTHER" id="PTHR21310">
    <property type="entry name" value="AMINOGLYCOSIDE PHOSPHOTRANSFERASE-RELATED-RELATED"/>
    <property type="match status" value="1"/>
</dbReference>
<proteinExistence type="predicted"/>
<evidence type="ECO:0000313" key="2">
    <source>
        <dbReference type="EMBL" id="KCZ88898.1"/>
    </source>
</evidence>
<organism evidence="2 3">
    <name type="scientific">Hyphomonas johnsonii MHS-2</name>
    <dbReference type="NCBI Taxonomy" id="1280950"/>
    <lineage>
        <taxon>Bacteria</taxon>
        <taxon>Pseudomonadati</taxon>
        <taxon>Pseudomonadota</taxon>
        <taxon>Alphaproteobacteria</taxon>
        <taxon>Hyphomonadales</taxon>
        <taxon>Hyphomonadaceae</taxon>
        <taxon>Hyphomonas</taxon>
    </lineage>
</organism>
<dbReference type="CDD" id="cd05155">
    <property type="entry name" value="APH_ChoK_like_1"/>
    <property type="match status" value="1"/>
</dbReference>
<dbReference type="GO" id="GO:0016740">
    <property type="term" value="F:transferase activity"/>
    <property type="evidence" value="ECO:0007669"/>
    <property type="project" value="UniProtKB-KW"/>
</dbReference>
<dbReference type="PANTHER" id="PTHR21310:SF42">
    <property type="entry name" value="BIFUNCTIONAL AAC_APH"/>
    <property type="match status" value="1"/>
</dbReference>
<protein>
    <submittedName>
        <fullName evidence="2">Putative phosphotransferase</fullName>
    </submittedName>
</protein>
<evidence type="ECO:0000313" key="3">
    <source>
        <dbReference type="Proteomes" id="UP000025171"/>
    </source>
</evidence>
<sequence>MSADAQSSPAADVDITPALVHALIAAQHPDLADRPVRLLDAGWDNVMYRLGDDLLVRLPRRAVADAPLRKEQVWLPHLAPHLPLPVPVPLRIGVAALGYPFTWSIIPWIPGETADITPPDPSEAPVLAAFLKAVHQPAPADAPSNSVRDCPLSGKQEDTERRMAILRQQTGAITPGVERLWQVALATPIDLPRTWIAGDVHARNVLVHDRKLAGFIDWGDMCVADAATDLSSIWGLFDDPSARDAAIAAYGMTPATQARAMGWSVFYGVILLETGRHDTPRHAAMGEAILRRLTHDSARFA</sequence>
<accession>A0A059FEF3</accession>
<dbReference type="eggNOG" id="COG3173">
    <property type="taxonomic scope" value="Bacteria"/>
</dbReference>
<dbReference type="EMBL" id="ARYK01000009">
    <property type="protein sequence ID" value="KCZ88898.1"/>
    <property type="molecule type" value="Genomic_DNA"/>
</dbReference>
<keyword evidence="3" id="KW-1185">Reference proteome</keyword>
<dbReference type="Gene3D" id="3.30.200.20">
    <property type="entry name" value="Phosphorylase Kinase, domain 1"/>
    <property type="match status" value="1"/>
</dbReference>
<dbReference type="InterPro" id="IPR002575">
    <property type="entry name" value="Aminoglycoside_PTrfase"/>
</dbReference>
<dbReference type="RefSeq" id="WP_051618690.1">
    <property type="nucleotide sequence ID" value="NZ_ARYK01000009.1"/>
</dbReference>
<feature type="domain" description="Aminoglycoside phosphotransferase" evidence="1">
    <location>
        <begin position="36"/>
        <end position="258"/>
    </location>
</feature>
<dbReference type="Proteomes" id="UP000025171">
    <property type="component" value="Unassembled WGS sequence"/>
</dbReference>
<comment type="caution">
    <text evidence="2">The sequence shown here is derived from an EMBL/GenBank/DDBJ whole genome shotgun (WGS) entry which is preliminary data.</text>
</comment>
<keyword evidence="2" id="KW-0808">Transferase</keyword>
<dbReference type="SUPFAM" id="SSF56112">
    <property type="entry name" value="Protein kinase-like (PK-like)"/>
    <property type="match status" value="1"/>
</dbReference>
<gene>
    <name evidence="2" type="ORF">HJO_15314</name>
</gene>
<dbReference type="PATRIC" id="fig|1280950.3.peg.3075"/>